<dbReference type="OrthoDB" id="74807at2759"/>
<evidence type="ECO:0000256" key="5">
    <source>
        <dbReference type="SAM" id="MobiDB-lite"/>
    </source>
</evidence>
<reference evidence="8 10" key="1">
    <citation type="journal article" date="2014" name="BMC Genomics">
        <title>Oil accumulation mechanisms of the oleaginous microalga Chlorella protothecoides revealed through its genome, transcriptomes, and proteomes.</title>
        <authorList>
            <person name="Gao C."/>
            <person name="Wang Y."/>
            <person name="Shen Y."/>
            <person name="Yan D."/>
            <person name="He X."/>
            <person name="Dai J."/>
            <person name="Wu Q."/>
        </authorList>
    </citation>
    <scope>NUCLEOTIDE SEQUENCE [LARGE SCALE GENOMIC DNA]</scope>
    <source>
        <strain evidence="8 10">0710</strain>
    </source>
</reference>
<dbReference type="GO" id="GO:0005634">
    <property type="term" value="C:nucleus"/>
    <property type="evidence" value="ECO:0007669"/>
    <property type="project" value="UniProtKB-ARBA"/>
</dbReference>
<dbReference type="Proteomes" id="UP000279271">
    <property type="component" value="Unassembled WGS sequence"/>
</dbReference>
<dbReference type="GO" id="GO:0006338">
    <property type="term" value="P:chromatin remodeling"/>
    <property type="evidence" value="ECO:0007669"/>
    <property type="project" value="InterPro"/>
</dbReference>
<keyword evidence="2 4" id="KW-0863">Zinc-finger</keyword>
<protein>
    <submittedName>
        <fullName evidence="8">Zinc finger HIT domain-containing protein 1</fullName>
    </submittedName>
</protein>
<dbReference type="PROSITE" id="PS51083">
    <property type="entry name" value="ZF_HIT"/>
    <property type="match status" value="1"/>
</dbReference>
<evidence type="ECO:0000313" key="11">
    <source>
        <dbReference type="Proteomes" id="UP000279271"/>
    </source>
</evidence>
<keyword evidence="1" id="KW-0479">Metal-binding</keyword>
<dbReference type="Proteomes" id="UP000028924">
    <property type="component" value="Unassembled WGS sequence"/>
</dbReference>
<evidence type="ECO:0000256" key="2">
    <source>
        <dbReference type="ARBA" id="ARBA00022771"/>
    </source>
</evidence>
<dbReference type="InterPro" id="IPR007529">
    <property type="entry name" value="Znf_HIT"/>
</dbReference>
<evidence type="ECO:0000256" key="1">
    <source>
        <dbReference type="ARBA" id="ARBA00022723"/>
    </source>
</evidence>
<feature type="region of interest" description="Disordered" evidence="5">
    <location>
        <begin position="33"/>
        <end position="90"/>
    </location>
</feature>
<feature type="compositionally biased region" description="Basic residues" evidence="5">
    <location>
        <begin position="71"/>
        <end position="85"/>
    </location>
</feature>
<keyword evidence="3" id="KW-0862">Zinc</keyword>
<evidence type="ECO:0000313" key="9">
    <source>
        <dbReference type="EMBL" id="RMZ54078.1"/>
    </source>
</evidence>
<evidence type="ECO:0000313" key="7">
    <source>
        <dbReference type="EMBL" id="JAT68300.1"/>
    </source>
</evidence>
<evidence type="ECO:0000259" key="6">
    <source>
        <dbReference type="PROSITE" id="PS51083"/>
    </source>
</evidence>
<reference evidence="9" key="4">
    <citation type="submission" date="2018-10" db="EMBL/GenBank/DDBJ databases">
        <authorList>
            <person name="Hovde B."/>
            <person name="Zhang X."/>
        </authorList>
    </citation>
    <scope>NUCLEOTIDE SEQUENCE [LARGE SCALE GENOMIC DNA]</scope>
    <source>
        <strain evidence="9">UTEX 25</strain>
    </source>
</reference>
<dbReference type="RefSeq" id="XP_011399622.1">
    <property type="nucleotide sequence ID" value="XM_011401320.1"/>
</dbReference>
<evidence type="ECO:0000313" key="8">
    <source>
        <dbReference type="EMBL" id="KFM26684.1"/>
    </source>
</evidence>
<accession>A0A087SLT0</accession>
<dbReference type="GO" id="GO:0008270">
    <property type="term" value="F:zinc ion binding"/>
    <property type="evidence" value="ECO:0007669"/>
    <property type="project" value="UniProtKB-UniRule"/>
</dbReference>
<dbReference type="Pfam" id="PF04438">
    <property type="entry name" value="zf-HIT"/>
    <property type="match status" value="1"/>
</dbReference>
<gene>
    <name evidence="9" type="ORF">APUTEX25_002655</name>
    <name evidence="8" type="ORF">F751_6641</name>
    <name evidence="7" type="ORF">g.100971</name>
</gene>
<dbReference type="InterPro" id="IPR039723">
    <property type="entry name" value="Vps71/ZNHIT1"/>
</dbReference>
<dbReference type="CDD" id="cd21437">
    <property type="entry name" value="zf-HIT_ZNHIT1_like"/>
    <property type="match status" value="1"/>
</dbReference>
<dbReference type="EMBL" id="KL662130">
    <property type="protein sequence ID" value="KFM26684.1"/>
    <property type="molecule type" value="Genomic_DNA"/>
</dbReference>
<reference evidence="9" key="5">
    <citation type="submission" date="2018-11" db="EMBL/GenBank/DDBJ databases">
        <title>Characterization of plant carbon substrate utilization by Auxenochlorella protothecoides.</title>
        <authorList>
            <person name="Vogler B.W."/>
            <person name="Starkenburg S.R."/>
            <person name="Sudasinghe N."/>
            <person name="Schambach J.Y."/>
            <person name="Rollin J.A."/>
            <person name="Pattathil S."/>
            <person name="Barry A.N."/>
        </authorList>
    </citation>
    <scope>NUCLEOTIDE SEQUENCE [LARGE SCALE GENOMIC DNA]</scope>
    <source>
        <strain evidence="9">UTEX 25</strain>
    </source>
</reference>
<reference evidence="11" key="3">
    <citation type="journal article" date="2018" name="Algal Res.">
        <title>Characterization of plant carbon substrate utilization by Auxenochlorella protothecoides.</title>
        <authorList>
            <person name="Vogler B.W."/>
            <person name="Starkenburg S.R."/>
            <person name="Sudasinghe N."/>
            <person name="Schambach J.Y."/>
            <person name="Rollin J.A."/>
            <person name="Pattathil S."/>
            <person name="Barry A.N."/>
        </authorList>
    </citation>
    <scope>NUCLEOTIDE SEQUENCE [LARGE SCALE GENOMIC DNA]</scope>
    <source>
        <strain evidence="11">UTEX 25</strain>
    </source>
</reference>
<reference evidence="7" key="2">
    <citation type="submission" date="2015-08" db="EMBL/GenBank/DDBJ databases">
        <authorList>
            <person name="Babu N.S."/>
            <person name="Beckwith C.J."/>
            <person name="Beseler K.G."/>
            <person name="Brison A."/>
            <person name="Carone J.V."/>
            <person name="Caskin T.P."/>
            <person name="Diamond M."/>
            <person name="Durham M.E."/>
            <person name="Foxe J.M."/>
            <person name="Go M."/>
            <person name="Henderson B.A."/>
            <person name="Jones I.B."/>
            <person name="McGettigan J.A."/>
            <person name="Micheletti S.J."/>
            <person name="Nasrallah M.E."/>
            <person name="Ortiz D."/>
            <person name="Piller C.R."/>
            <person name="Privatt S.R."/>
            <person name="Schneider S.L."/>
            <person name="Sharp S."/>
            <person name="Smith T.C."/>
            <person name="Stanton J.D."/>
            <person name="Ullery H.E."/>
            <person name="Wilson R.J."/>
            <person name="Serrano M.G."/>
            <person name="Buck G."/>
            <person name="Lee V."/>
            <person name="Wang Y."/>
            <person name="Carvalho R."/>
            <person name="Voegtly L."/>
            <person name="Shi R."/>
            <person name="Duckworth R."/>
            <person name="Johnson A."/>
            <person name="Loviza R."/>
            <person name="Walstead R."/>
            <person name="Shah Z."/>
            <person name="Kiflezghi M."/>
            <person name="Wade K."/>
            <person name="Ball S.L."/>
            <person name="Bradley K.W."/>
            <person name="Asai D.J."/>
            <person name="Bowman C.A."/>
            <person name="Russell D.A."/>
            <person name="Pope W.H."/>
            <person name="Jacobs-Sera D."/>
            <person name="Hendrix R.W."/>
            <person name="Hatfull G.F."/>
        </authorList>
    </citation>
    <scope>NUCLEOTIDE SEQUENCE</scope>
</reference>
<keyword evidence="10" id="KW-1185">Reference proteome</keyword>
<dbReference type="PANTHER" id="PTHR13093">
    <property type="entry name" value="ZINC FINGER HIT DOMAIN CONTAINING PROTEIN 1"/>
    <property type="match status" value="1"/>
</dbReference>
<sequence>MDRRSLRERKVSERFAVLDKADQRQAVNARLEALEEDDAQENALAPGSDDEEFTVREDSDGESIPAAGGSTKKRKLKTGSMRKTRGMVAERARGPKLFRDWLEEADLAHDPGPNYLTAAMGPPRSRSTRHSCTVCGDASKYSCTRCGSRFCSRRCNATHVETRCLKFTL</sequence>
<evidence type="ECO:0000256" key="3">
    <source>
        <dbReference type="ARBA" id="ARBA00022833"/>
    </source>
</evidence>
<dbReference type="eggNOG" id="KOG3362">
    <property type="taxonomic scope" value="Eukaryota"/>
</dbReference>
<dbReference type="EMBL" id="GDKF01010322">
    <property type="protein sequence ID" value="JAT68300.1"/>
    <property type="molecule type" value="Transcribed_RNA"/>
</dbReference>
<dbReference type="AlphaFoldDB" id="A0A087SLT0"/>
<dbReference type="SUPFAM" id="SSF144232">
    <property type="entry name" value="HIT/MYND zinc finger-like"/>
    <property type="match status" value="1"/>
</dbReference>
<name>A0A087SLT0_AUXPR</name>
<dbReference type="KEGG" id="apro:F751_6641"/>
<dbReference type="STRING" id="3075.A0A087SLT0"/>
<proteinExistence type="predicted"/>
<organism evidence="8 10">
    <name type="scientific">Auxenochlorella protothecoides</name>
    <name type="common">Green microalga</name>
    <name type="synonym">Chlorella protothecoides</name>
    <dbReference type="NCBI Taxonomy" id="3075"/>
    <lineage>
        <taxon>Eukaryota</taxon>
        <taxon>Viridiplantae</taxon>
        <taxon>Chlorophyta</taxon>
        <taxon>core chlorophytes</taxon>
        <taxon>Trebouxiophyceae</taxon>
        <taxon>Chlorellales</taxon>
        <taxon>Chlorellaceae</taxon>
        <taxon>Auxenochlorella</taxon>
    </lineage>
</organism>
<dbReference type="GeneID" id="23618032"/>
<evidence type="ECO:0000313" key="10">
    <source>
        <dbReference type="Proteomes" id="UP000028924"/>
    </source>
</evidence>
<evidence type="ECO:0000256" key="4">
    <source>
        <dbReference type="PROSITE-ProRule" id="PRU00453"/>
    </source>
</evidence>
<feature type="domain" description="HIT-type" evidence="6">
    <location>
        <begin position="132"/>
        <end position="164"/>
    </location>
</feature>
<dbReference type="EMBL" id="QOKY01000184">
    <property type="protein sequence ID" value="RMZ54078.1"/>
    <property type="molecule type" value="Genomic_DNA"/>
</dbReference>